<proteinExistence type="predicted"/>
<name>A0ACA9QZ85_9GLOM</name>
<organism evidence="1 2">
    <name type="scientific">Acaulospora colombiana</name>
    <dbReference type="NCBI Taxonomy" id="27376"/>
    <lineage>
        <taxon>Eukaryota</taxon>
        <taxon>Fungi</taxon>
        <taxon>Fungi incertae sedis</taxon>
        <taxon>Mucoromycota</taxon>
        <taxon>Glomeromycotina</taxon>
        <taxon>Glomeromycetes</taxon>
        <taxon>Diversisporales</taxon>
        <taxon>Acaulosporaceae</taxon>
        <taxon>Acaulospora</taxon>
    </lineage>
</organism>
<keyword evidence="2" id="KW-1185">Reference proteome</keyword>
<evidence type="ECO:0000313" key="2">
    <source>
        <dbReference type="Proteomes" id="UP000789525"/>
    </source>
</evidence>
<feature type="non-terminal residue" evidence="1">
    <location>
        <position position="1"/>
    </location>
</feature>
<feature type="non-terminal residue" evidence="1">
    <location>
        <position position="204"/>
    </location>
</feature>
<gene>
    <name evidence="1" type="ORF">ACOLOM_LOCUS13716</name>
</gene>
<accession>A0ACA9QZ85</accession>
<dbReference type="EMBL" id="CAJVPT010064213">
    <property type="protein sequence ID" value="CAG8769937.1"/>
    <property type="molecule type" value="Genomic_DNA"/>
</dbReference>
<evidence type="ECO:0000313" key="1">
    <source>
        <dbReference type="EMBL" id="CAG8769937.1"/>
    </source>
</evidence>
<reference evidence="1" key="1">
    <citation type="submission" date="2021-06" db="EMBL/GenBank/DDBJ databases">
        <authorList>
            <person name="Kallberg Y."/>
            <person name="Tangrot J."/>
            <person name="Rosling A."/>
        </authorList>
    </citation>
    <scope>NUCLEOTIDE SEQUENCE</scope>
    <source>
        <strain evidence="1">CL356</strain>
    </source>
</reference>
<protein>
    <submittedName>
        <fullName evidence="1">15602_t:CDS:1</fullName>
    </submittedName>
</protein>
<comment type="caution">
    <text evidence="1">The sequence shown here is derived from an EMBL/GenBank/DDBJ whole genome shotgun (WGS) entry which is preliminary data.</text>
</comment>
<sequence>IILGLAASFGGLALYVEAGWIRQAPTTTSSNEKAGTPEDQSADTRIGWKIRDRPVLEVLCIMGATHAAGLATLAIRKDLLAAIDLFSIPSLGLLFVIWLYSHILYPNSPDDAKVQEAKASKIKIKGDGPVTTPLTPLFSLPDLPPLPPTTSALLKGLSLCTLGAIISVTAVANFSLSVTMAVLSALPLCLVPVSLHHPSETPEP</sequence>
<dbReference type="Proteomes" id="UP000789525">
    <property type="component" value="Unassembled WGS sequence"/>
</dbReference>